<comment type="subunit">
    <text evidence="5">Homodimer.</text>
</comment>
<dbReference type="InterPro" id="IPR029026">
    <property type="entry name" value="tRNA_m1G_MTases_N"/>
</dbReference>
<dbReference type="GO" id="GO:0002128">
    <property type="term" value="P:tRNA nucleoside ribose methylation"/>
    <property type="evidence" value="ECO:0007669"/>
    <property type="project" value="TreeGrafter"/>
</dbReference>
<name>A0A4P6V0X9_9HYPH</name>
<gene>
    <name evidence="5" type="primary">trmJ</name>
    <name evidence="8" type="ORF">E0E05_10485</name>
</gene>
<dbReference type="EMBL" id="CP036532">
    <property type="protein sequence ID" value="QBK30981.1"/>
    <property type="molecule type" value="Genomic_DNA"/>
</dbReference>
<comment type="subcellular location">
    <subcellularLocation>
        <location evidence="5">Cytoplasm</location>
    </subcellularLocation>
</comment>
<dbReference type="RefSeq" id="WP_131616660.1">
    <property type="nucleotide sequence ID" value="NZ_CP036532.1"/>
</dbReference>
<comment type="similarity">
    <text evidence="1">Belongs to the class IV-like SAM-binding methyltransferase superfamily. RNA methyltransferase TrmH family.</text>
</comment>
<dbReference type="PIRSF" id="PIRSF004808">
    <property type="entry name" value="LasT"/>
    <property type="match status" value="1"/>
</dbReference>
<dbReference type="EC" id="2.1.1.200" evidence="5"/>
<accession>A0A4P6V0X9</accession>
<dbReference type="Gene3D" id="1.10.8.590">
    <property type="match status" value="1"/>
</dbReference>
<evidence type="ECO:0000256" key="5">
    <source>
        <dbReference type="RuleBase" id="RU362024"/>
    </source>
</evidence>
<sequence length="282" mass="30603">MAGTNTTQDRIEEGPAVILVEPQLGENIGMVARAMANFGLIDLRLVNPRDGWPNEKANATASGAAYVLEGVRVFETLAEAVADLTYVVATTARQRDGFKRVLGPVEACANMRARDRSGQATGMLFGRERFGLYNEEIGFADDIVTFPVNPAYASLNIAQAVLLMAYEYLKTAGSEDETLPFAGPEFTPAPRAELVGLFEQLEAALDARGYFRPPERKPVQVDGIRAVLSRPGFSVEEIRLLRGVISSLDRFSPEMPRGQGSPGDDPRRRPTRAAKGRTSGGE</sequence>
<evidence type="ECO:0000256" key="3">
    <source>
        <dbReference type="ARBA" id="ARBA00022679"/>
    </source>
</evidence>
<evidence type="ECO:0000256" key="6">
    <source>
        <dbReference type="SAM" id="MobiDB-lite"/>
    </source>
</evidence>
<dbReference type="PANTHER" id="PTHR42786:SF7">
    <property type="entry name" value="TRNA_RRNA METHYLTRANSFERASE SPOU TYPE DOMAIN-CONTAINING PROTEIN"/>
    <property type="match status" value="1"/>
</dbReference>
<keyword evidence="9" id="KW-1185">Reference proteome</keyword>
<dbReference type="Pfam" id="PF00588">
    <property type="entry name" value="SpoU_methylase"/>
    <property type="match status" value="1"/>
</dbReference>
<keyword evidence="4 5" id="KW-0949">S-adenosyl-L-methionine</keyword>
<dbReference type="NCBIfam" id="TIGR00050">
    <property type="entry name" value="rRNA_methyl_1"/>
    <property type="match status" value="1"/>
</dbReference>
<dbReference type="SUPFAM" id="SSF75217">
    <property type="entry name" value="alpha/beta knot"/>
    <property type="match status" value="1"/>
</dbReference>
<dbReference type="AlphaFoldDB" id="A0A4P6V0X9"/>
<keyword evidence="3 8" id="KW-0808">Transferase</keyword>
<evidence type="ECO:0000256" key="1">
    <source>
        <dbReference type="ARBA" id="ARBA00007228"/>
    </source>
</evidence>
<dbReference type="InterPro" id="IPR029028">
    <property type="entry name" value="Alpha/beta_knot_MTases"/>
</dbReference>
<dbReference type="Gene3D" id="3.40.1280.10">
    <property type="match status" value="1"/>
</dbReference>
<organism evidence="8 9">
    <name type="scientific">Roseitalea porphyridii</name>
    <dbReference type="NCBI Taxonomy" id="1852022"/>
    <lineage>
        <taxon>Bacteria</taxon>
        <taxon>Pseudomonadati</taxon>
        <taxon>Pseudomonadota</taxon>
        <taxon>Alphaproteobacteria</taxon>
        <taxon>Hyphomicrobiales</taxon>
        <taxon>Ahrensiaceae</taxon>
        <taxon>Roseitalea</taxon>
    </lineage>
</organism>
<reference evidence="8 9" key="1">
    <citation type="journal article" date="2017" name="Int. J. Syst. Evol. Microbiol.">
        <title>Roseitalea porphyridii gen. nov., sp. nov., isolated from a red alga, and reclassification of Hoeflea suaedae Chung et al. 2013 as Pseudohoeflea suaedae gen. nov., comb. nov.</title>
        <authorList>
            <person name="Hyeon J.W."/>
            <person name="Jeong S.E."/>
            <person name="Baek K."/>
            <person name="Jeon C.O."/>
        </authorList>
    </citation>
    <scope>NUCLEOTIDE SEQUENCE [LARGE SCALE GENOMIC DNA]</scope>
    <source>
        <strain evidence="8 9">MA7-20</strain>
    </source>
</reference>
<keyword evidence="5" id="KW-0963">Cytoplasm</keyword>
<dbReference type="InterPro" id="IPR001537">
    <property type="entry name" value="SpoU_MeTrfase"/>
</dbReference>
<evidence type="ECO:0000259" key="7">
    <source>
        <dbReference type="Pfam" id="PF00588"/>
    </source>
</evidence>
<dbReference type="Proteomes" id="UP000293719">
    <property type="component" value="Chromosome"/>
</dbReference>
<evidence type="ECO:0000313" key="9">
    <source>
        <dbReference type="Proteomes" id="UP000293719"/>
    </source>
</evidence>
<dbReference type="GeneID" id="90767723"/>
<comment type="catalytic activity">
    <reaction evidence="5">
        <text>cytidine(32) in tRNA + S-adenosyl-L-methionine = 2'-O-methylcytidine(32) in tRNA + S-adenosyl-L-homocysteine + H(+)</text>
        <dbReference type="Rhea" id="RHEA:42932"/>
        <dbReference type="Rhea" id="RHEA-COMP:10288"/>
        <dbReference type="Rhea" id="RHEA-COMP:10289"/>
        <dbReference type="ChEBI" id="CHEBI:15378"/>
        <dbReference type="ChEBI" id="CHEBI:57856"/>
        <dbReference type="ChEBI" id="CHEBI:59789"/>
        <dbReference type="ChEBI" id="CHEBI:74495"/>
        <dbReference type="ChEBI" id="CHEBI:82748"/>
        <dbReference type="EC" id="2.1.1.200"/>
    </reaction>
</comment>
<feature type="domain" description="tRNA/rRNA methyltransferase SpoU type" evidence="7">
    <location>
        <begin position="16"/>
        <end position="166"/>
    </location>
</feature>
<keyword evidence="2 5" id="KW-0489">Methyltransferase</keyword>
<dbReference type="GO" id="GO:0003723">
    <property type="term" value="F:RNA binding"/>
    <property type="evidence" value="ECO:0007669"/>
    <property type="project" value="InterPro"/>
</dbReference>
<dbReference type="GO" id="GO:0005829">
    <property type="term" value="C:cytosol"/>
    <property type="evidence" value="ECO:0007669"/>
    <property type="project" value="TreeGrafter"/>
</dbReference>
<dbReference type="GO" id="GO:0160206">
    <property type="term" value="F:tRNA (cytidine(32)/uridine(32)-2'-O)-methyltransferase activity"/>
    <property type="evidence" value="ECO:0007669"/>
    <property type="project" value="UniProtKB-EC"/>
</dbReference>
<comment type="catalytic activity">
    <reaction evidence="5">
        <text>uridine(32) in tRNA + S-adenosyl-L-methionine = 2'-O-methyluridine(32) in tRNA + S-adenosyl-L-homocysteine + H(+)</text>
        <dbReference type="Rhea" id="RHEA:42936"/>
        <dbReference type="Rhea" id="RHEA-COMP:10107"/>
        <dbReference type="Rhea" id="RHEA-COMP:10290"/>
        <dbReference type="ChEBI" id="CHEBI:15378"/>
        <dbReference type="ChEBI" id="CHEBI:57856"/>
        <dbReference type="ChEBI" id="CHEBI:59789"/>
        <dbReference type="ChEBI" id="CHEBI:65315"/>
        <dbReference type="ChEBI" id="CHEBI:74478"/>
        <dbReference type="EC" id="2.1.1.200"/>
    </reaction>
</comment>
<keyword evidence="5" id="KW-0819">tRNA processing</keyword>
<feature type="region of interest" description="Disordered" evidence="6">
    <location>
        <begin position="250"/>
        <end position="282"/>
    </location>
</feature>
<evidence type="ECO:0000256" key="2">
    <source>
        <dbReference type="ARBA" id="ARBA00022603"/>
    </source>
</evidence>
<dbReference type="InterPro" id="IPR004384">
    <property type="entry name" value="RNA_MeTrfase_TrmJ/LasT"/>
</dbReference>
<evidence type="ECO:0000313" key="8">
    <source>
        <dbReference type="EMBL" id="QBK30981.1"/>
    </source>
</evidence>
<dbReference type="OrthoDB" id="9806346at2"/>
<protein>
    <recommendedName>
        <fullName evidence="5">tRNA (cytidine/uridine-2'-O-)-methyltransferase TrmJ</fullName>
        <ecNumber evidence="5">2.1.1.200</ecNumber>
    </recommendedName>
    <alternativeName>
        <fullName evidence="5">tRNA (cytidine(32)/uridine(32)-2'-O)-methyltransferase</fullName>
    </alternativeName>
    <alternativeName>
        <fullName evidence="5">tRNA Cm32/Um32 methyltransferase</fullName>
    </alternativeName>
</protein>
<proteinExistence type="inferred from homology"/>
<comment type="function">
    <text evidence="5">Catalyzes the formation of 2'O-methylated cytidine (Cm32) or 2'O-methylated uridine (Um32) at position 32 in tRNA.</text>
</comment>
<dbReference type="PANTHER" id="PTHR42786">
    <property type="entry name" value="TRNA/RRNA METHYLTRANSFERASE"/>
    <property type="match status" value="1"/>
</dbReference>
<dbReference type="KEGG" id="rpod:E0E05_10485"/>
<dbReference type="CDD" id="cd18093">
    <property type="entry name" value="SpoU-like_TrmJ"/>
    <property type="match status" value="1"/>
</dbReference>
<evidence type="ECO:0000256" key="4">
    <source>
        <dbReference type="ARBA" id="ARBA00022691"/>
    </source>
</evidence>
<dbReference type="GO" id="GO:0106339">
    <property type="term" value="F:tRNA (cytidine(32)-2'-O)-methyltransferase activity"/>
    <property type="evidence" value="ECO:0007669"/>
    <property type="project" value="RHEA"/>
</dbReference>